<name>A0A7W2ATP9_9BACL</name>
<dbReference type="InterPro" id="IPR010985">
    <property type="entry name" value="Ribbon_hlx_hlx"/>
</dbReference>
<protein>
    <submittedName>
        <fullName evidence="1">Uncharacterized protein</fullName>
    </submittedName>
</protein>
<dbReference type="RefSeq" id="WP_181742244.1">
    <property type="nucleotide sequence ID" value="NZ_JACEOL010000067.1"/>
</dbReference>
<evidence type="ECO:0000313" key="1">
    <source>
        <dbReference type="EMBL" id="MBA4603771.1"/>
    </source>
</evidence>
<dbReference type="AlphaFoldDB" id="A0A7W2ATP9"/>
<dbReference type="GO" id="GO:0006355">
    <property type="term" value="P:regulation of DNA-templated transcription"/>
    <property type="evidence" value="ECO:0007669"/>
    <property type="project" value="InterPro"/>
</dbReference>
<organism evidence="1 2">
    <name type="scientific">Thermoactinomyces mirandus</name>
    <dbReference type="NCBI Taxonomy" id="2756294"/>
    <lineage>
        <taxon>Bacteria</taxon>
        <taxon>Bacillati</taxon>
        <taxon>Bacillota</taxon>
        <taxon>Bacilli</taxon>
        <taxon>Bacillales</taxon>
        <taxon>Thermoactinomycetaceae</taxon>
        <taxon>Thermoactinomyces</taxon>
    </lineage>
</organism>
<proteinExistence type="predicted"/>
<keyword evidence="2" id="KW-1185">Reference proteome</keyword>
<comment type="caution">
    <text evidence="1">The sequence shown here is derived from an EMBL/GenBank/DDBJ whole genome shotgun (WGS) entry which is preliminary data.</text>
</comment>
<dbReference type="SUPFAM" id="SSF47598">
    <property type="entry name" value="Ribbon-helix-helix"/>
    <property type="match status" value="1"/>
</dbReference>
<reference evidence="1 2" key="1">
    <citation type="submission" date="2020-07" db="EMBL/GenBank/DDBJ databases">
        <title>Thermoactinomyces phylogeny.</title>
        <authorList>
            <person name="Dunlap C."/>
        </authorList>
    </citation>
    <scope>NUCLEOTIDE SEQUENCE [LARGE SCALE GENOMIC DNA]</scope>
    <source>
        <strain evidence="1 2">AMNI-1</strain>
    </source>
</reference>
<accession>A0A7W2ATP9</accession>
<dbReference type="EMBL" id="JACEOL010000067">
    <property type="protein sequence ID" value="MBA4603771.1"/>
    <property type="molecule type" value="Genomic_DNA"/>
</dbReference>
<sequence>MDAFTRFVRENVDRPQSVKAERVLVLPKELEKEFEYYCRKRNLSFNEAVVMLLEKAVQDGRKNTSHRE</sequence>
<dbReference type="Proteomes" id="UP000538292">
    <property type="component" value="Unassembled WGS sequence"/>
</dbReference>
<evidence type="ECO:0000313" key="2">
    <source>
        <dbReference type="Proteomes" id="UP000538292"/>
    </source>
</evidence>
<gene>
    <name evidence="1" type="ORF">H2C83_15995</name>
</gene>